<dbReference type="PROSITE" id="PS50297">
    <property type="entry name" value="ANK_REP_REGION"/>
    <property type="match status" value="3"/>
</dbReference>
<dbReference type="Pfam" id="PF13962">
    <property type="entry name" value="PGG"/>
    <property type="match status" value="1"/>
</dbReference>
<evidence type="ECO:0000256" key="7">
    <source>
        <dbReference type="PROSITE-ProRule" id="PRU00023"/>
    </source>
</evidence>
<keyword evidence="4 8" id="KW-1133">Transmembrane helix</keyword>
<feature type="repeat" description="ANK" evidence="7">
    <location>
        <begin position="43"/>
        <end position="65"/>
    </location>
</feature>
<evidence type="ECO:0000256" key="6">
    <source>
        <dbReference type="ARBA" id="ARBA00023136"/>
    </source>
</evidence>
<evidence type="ECO:0000256" key="5">
    <source>
        <dbReference type="ARBA" id="ARBA00023043"/>
    </source>
</evidence>
<keyword evidence="3" id="KW-0677">Repeat</keyword>
<feature type="transmembrane region" description="Helical" evidence="8">
    <location>
        <begin position="363"/>
        <end position="387"/>
    </location>
</feature>
<dbReference type="PANTHER" id="PTHR24186:SF37">
    <property type="entry name" value="PGG DOMAIN-CONTAINING PROTEIN"/>
    <property type="match status" value="1"/>
</dbReference>
<protein>
    <submittedName>
        <fullName evidence="10">PGG domain-containing protein</fullName>
    </submittedName>
</protein>
<keyword evidence="6 8" id="KW-0472">Membrane</keyword>
<evidence type="ECO:0000256" key="1">
    <source>
        <dbReference type="ARBA" id="ARBA00004141"/>
    </source>
</evidence>
<dbReference type="AlphaFoldDB" id="A0AAD8HRM2"/>
<feature type="repeat" description="ANK" evidence="7">
    <location>
        <begin position="77"/>
        <end position="109"/>
    </location>
</feature>
<evidence type="ECO:0000256" key="2">
    <source>
        <dbReference type="ARBA" id="ARBA00022692"/>
    </source>
</evidence>
<organism evidence="10 11">
    <name type="scientific">Heracleum sosnowskyi</name>
    <dbReference type="NCBI Taxonomy" id="360622"/>
    <lineage>
        <taxon>Eukaryota</taxon>
        <taxon>Viridiplantae</taxon>
        <taxon>Streptophyta</taxon>
        <taxon>Embryophyta</taxon>
        <taxon>Tracheophyta</taxon>
        <taxon>Spermatophyta</taxon>
        <taxon>Magnoliopsida</taxon>
        <taxon>eudicotyledons</taxon>
        <taxon>Gunneridae</taxon>
        <taxon>Pentapetalae</taxon>
        <taxon>asterids</taxon>
        <taxon>campanulids</taxon>
        <taxon>Apiales</taxon>
        <taxon>Apiaceae</taxon>
        <taxon>Apioideae</taxon>
        <taxon>apioid superclade</taxon>
        <taxon>Tordylieae</taxon>
        <taxon>Tordyliinae</taxon>
        <taxon>Heracleum</taxon>
    </lineage>
</organism>
<feature type="transmembrane region" description="Helical" evidence="8">
    <location>
        <begin position="399"/>
        <end position="420"/>
    </location>
</feature>
<reference evidence="10" key="1">
    <citation type="submission" date="2023-02" db="EMBL/GenBank/DDBJ databases">
        <title>Genome of toxic invasive species Heracleum sosnowskyi carries increased number of genes despite the absence of recent whole-genome duplications.</title>
        <authorList>
            <person name="Schelkunov M."/>
            <person name="Shtratnikova V."/>
            <person name="Makarenko M."/>
            <person name="Klepikova A."/>
            <person name="Omelchenko D."/>
            <person name="Novikova G."/>
            <person name="Obukhova E."/>
            <person name="Bogdanov V."/>
            <person name="Penin A."/>
            <person name="Logacheva M."/>
        </authorList>
    </citation>
    <scope>NUCLEOTIDE SEQUENCE</scope>
    <source>
        <strain evidence="10">Hsosn_3</strain>
        <tissue evidence="10">Leaf</tissue>
    </source>
</reference>
<feature type="transmembrane region" description="Helical" evidence="8">
    <location>
        <begin position="307"/>
        <end position="324"/>
    </location>
</feature>
<name>A0AAD8HRM2_9APIA</name>
<comment type="caution">
    <text evidence="10">The sequence shown here is derived from an EMBL/GenBank/DDBJ whole genome shotgun (WGS) entry which is preliminary data.</text>
</comment>
<dbReference type="Pfam" id="PF12796">
    <property type="entry name" value="Ank_2"/>
    <property type="match status" value="2"/>
</dbReference>
<reference evidence="10" key="2">
    <citation type="submission" date="2023-05" db="EMBL/GenBank/DDBJ databases">
        <authorList>
            <person name="Schelkunov M.I."/>
        </authorList>
    </citation>
    <scope>NUCLEOTIDE SEQUENCE</scope>
    <source>
        <strain evidence="10">Hsosn_3</strain>
        <tissue evidence="10">Leaf</tissue>
    </source>
</reference>
<evidence type="ECO:0000313" key="11">
    <source>
        <dbReference type="Proteomes" id="UP001237642"/>
    </source>
</evidence>
<feature type="repeat" description="ANK" evidence="7">
    <location>
        <begin position="111"/>
        <end position="133"/>
    </location>
</feature>
<dbReference type="InterPro" id="IPR002110">
    <property type="entry name" value="Ankyrin_rpt"/>
</dbReference>
<dbReference type="InterPro" id="IPR036770">
    <property type="entry name" value="Ankyrin_rpt-contain_sf"/>
</dbReference>
<comment type="subcellular location">
    <subcellularLocation>
        <location evidence="1">Membrane</location>
        <topology evidence="1">Multi-pass membrane protein</topology>
    </subcellularLocation>
</comment>
<keyword evidence="5 7" id="KW-0040">ANK repeat</keyword>
<sequence>MENFHMKEKKLYDATLKGDVETLEALMREDELVLARVSVTSCFNQTPLHLAAMLGHFDFAKSLLRYKPNFATWLDSQDRSPLHFASANGYLNIVKLFLQEDPSVCLVRDEDGRTPLHLAIMNGQYESVNKLVEAKPEVTWYTLDNGETILHSCVLYNRLKPLILLMESATIDEDFANAKDESGSTILHTATALLHTRQVKYLLTRRYMRVNEVDGNGLTALDIIEEMPTDVKTIKIKELLISIGSLRAKEVGSTTNELAREIERTEGHSSCNAQSSTELCCNKGAELLRKVKRWSNLKKKGENKGDSLLVAATVLAAMAYQAVISPPGGVIGMDTNEIKVGTGHNIKAGTSILAQHDPVRSKLFWIFNTISFLASLSMIFLFISGISAKRKFFIWASRAAMWITVPSMALAYLLAAVTLIPDPNILNSTYVTLVIAAFIWYGLTIVSVLLLVYRLIVAASRKAEKSRNRILRNTGVGFHAENTSSNV</sequence>
<dbReference type="Proteomes" id="UP001237642">
    <property type="component" value="Unassembled WGS sequence"/>
</dbReference>
<dbReference type="SMART" id="SM00248">
    <property type="entry name" value="ANK"/>
    <property type="match status" value="5"/>
</dbReference>
<evidence type="ECO:0000259" key="9">
    <source>
        <dbReference type="Pfam" id="PF13962"/>
    </source>
</evidence>
<feature type="domain" description="PGG" evidence="9">
    <location>
        <begin position="300"/>
        <end position="417"/>
    </location>
</feature>
<dbReference type="EMBL" id="JAUIZM010000008">
    <property type="protein sequence ID" value="KAK1371112.1"/>
    <property type="molecule type" value="Genomic_DNA"/>
</dbReference>
<gene>
    <name evidence="10" type="ORF">POM88_037204</name>
</gene>
<keyword evidence="11" id="KW-1185">Reference proteome</keyword>
<dbReference type="PANTHER" id="PTHR24186">
    <property type="entry name" value="PROTEIN PHOSPHATASE 1 REGULATORY SUBUNIT"/>
    <property type="match status" value="1"/>
</dbReference>
<dbReference type="GO" id="GO:0005886">
    <property type="term" value="C:plasma membrane"/>
    <property type="evidence" value="ECO:0007669"/>
    <property type="project" value="TreeGrafter"/>
</dbReference>
<proteinExistence type="predicted"/>
<accession>A0AAD8HRM2</accession>
<feature type="transmembrane region" description="Helical" evidence="8">
    <location>
        <begin position="432"/>
        <end position="457"/>
    </location>
</feature>
<evidence type="ECO:0000256" key="8">
    <source>
        <dbReference type="SAM" id="Phobius"/>
    </source>
</evidence>
<dbReference type="InterPro" id="IPR026961">
    <property type="entry name" value="PGG_dom"/>
</dbReference>
<keyword evidence="2 8" id="KW-0812">Transmembrane</keyword>
<evidence type="ECO:0000256" key="3">
    <source>
        <dbReference type="ARBA" id="ARBA00022737"/>
    </source>
</evidence>
<evidence type="ECO:0000256" key="4">
    <source>
        <dbReference type="ARBA" id="ARBA00022989"/>
    </source>
</evidence>
<dbReference type="PROSITE" id="PS50088">
    <property type="entry name" value="ANK_REPEAT"/>
    <property type="match status" value="3"/>
</dbReference>
<dbReference type="SUPFAM" id="SSF48403">
    <property type="entry name" value="Ankyrin repeat"/>
    <property type="match status" value="1"/>
</dbReference>
<evidence type="ECO:0000313" key="10">
    <source>
        <dbReference type="EMBL" id="KAK1371112.1"/>
    </source>
</evidence>
<dbReference type="Gene3D" id="1.25.40.20">
    <property type="entry name" value="Ankyrin repeat-containing domain"/>
    <property type="match status" value="1"/>
</dbReference>